<dbReference type="CDD" id="cd21546">
    <property type="entry name" value="SPOC_FPA-like"/>
    <property type="match status" value="1"/>
</dbReference>
<evidence type="ECO:0000313" key="6">
    <source>
        <dbReference type="RefSeq" id="XP_015900529.4"/>
    </source>
</evidence>
<dbReference type="InterPro" id="IPR052586">
    <property type="entry name" value="ASCC2"/>
</dbReference>
<name>A0A6P4BCX9_ZIZJJ</name>
<dbReference type="Proteomes" id="UP001652623">
    <property type="component" value="Chromosome 5"/>
</dbReference>
<evidence type="ECO:0000313" key="5">
    <source>
        <dbReference type="Proteomes" id="UP001652623"/>
    </source>
</evidence>
<feature type="region of interest" description="Disordered" evidence="2">
    <location>
        <begin position="2132"/>
        <end position="2225"/>
    </location>
</feature>
<evidence type="ECO:0000256" key="1">
    <source>
        <dbReference type="PROSITE-ProRule" id="PRU00176"/>
    </source>
</evidence>
<dbReference type="PANTHER" id="PTHR21494:SF0">
    <property type="entry name" value="ACTIVATING SIGNAL COINTEGRATOR 1 COMPLEX SUBUNIT 2"/>
    <property type="match status" value="1"/>
</dbReference>
<dbReference type="InterPro" id="IPR000504">
    <property type="entry name" value="RRM_dom"/>
</dbReference>
<dbReference type="InterPro" id="IPR009060">
    <property type="entry name" value="UBA-like_sf"/>
</dbReference>
<evidence type="ECO:0000256" key="2">
    <source>
        <dbReference type="SAM" id="MobiDB-lite"/>
    </source>
</evidence>
<dbReference type="GO" id="GO:0003723">
    <property type="term" value="F:RNA binding"/>
    <property type="evidence" value="ECO:0007669"/>
    <property type="project" value="UniProtKB-UniRule"/>
</dbReference>
<feature type="region of interest" description="Disordered" evidence="2">
    <location>
        <begin position="780"/>
        <end position="811"/>
    </location>
</feature>
<dbReference type="PROSITE" id="PS50102">
    <property type="entry name" value="RRM"/>
    <property type="match status" value="1"/>
</dbReference>
<feature type="region of interest" description="Disordered" evidence="2">
    <location>
        <begin position="1375"/>
        <end position="1419"/>
    </location>
</feature>
<accession>A0A6P4BCX9</accession>
<dbReference type="CDD" id="cd00590">
    <property type="entry name" value="RRM_SF"/>
    <property type="match status" value="1"/>
</dbReference>
<dbReference type="GO" id="GO:0043130">
    <property type="term" value="F:ubiquitin binding"/>
    <property type="evidence" value="ECO:0007669"/>
    <property type="project" value="InterPro"/>
</dbReference>
<dbReference type="Pfam" id="PF00076">
    <property type="entry name" value="RRM_1"/>
    <property type="match status" value="1"/>
</dbReference>
<keyword evidence="5" id="KW-1185">Reference proteome</keyword>
<feature type="domain" description="RRM" evidence="3">
    <location>
        <begin position="603"/>
        <end position="692"/>
    </location>
</feature>
<dbReference type="SUPFAM" id="SSF46934">
    <property type="entry name" value="UBA-like"/>
    <property type="match status" value="1"/>
</dbReference>
<sequence length="2225" mass="246543">MASAEQPLKKRKLYESQHQSKLEPEPGTARTPPQTLGHGQSGVKAPSPQSHEEILKKRRNRDEIRSVYNCYKRIKFCLAQKDSALTPELEQVYLSLITASRGCTSVQRIVADLIPRYASYCPTALEAAAKVVINMHNWSLALINRGEDADGVSFQTARSCILGLSDICCVASSEAPTSSVIQGICSVVFQNVLTFFISSFEGKDIFHMFKKEIVKIRDSADNYFDELNKKISDENESSLVLLFKLRILSLLRIFFRYPKSLLAACFDLFNSSTAEGVKKEVLFFLSQVTSRLDLDCPPPVHKTREDHKSNSGSAEIGATLNEIACRELFSDDKNVSEDVSPVWKRCLLGLVLVKDPSLQNWILSKYKKLCKSSSFKASSDIRYAMERIFEPFAKIMGVEESQVDSDVDDAASSKFINQSYMVPRISNQHETSSECSGTNSNFRAHSGSSDDVFADKGSGQYLKPRSSVLLHETNVHSVSGSQESGGSRPMDFGMGEHGDTSHGRLSLPRELMNHQMLSPVTRTQLDFRTNSFDSRNHSVNIDKSQVTNMDFGSPAMTPSSGGASNPFASPKHHLVVPYTSTTTQMLWYFDGDPAAMDIFSASKQLWVGFLGPDASEAHIRFQFERFGPIELYIFFPMKGFAVVEYRNILDAIKAREYIRRHFHWHVKFMDVGFGTRGAMNGVAVGSSCHVYIGSILSQWAKDEILHESRRVLYKGQYMVTDLSNEGALLMELETPEDAAAVMAHLRQHRKERSNHQPPFNAGTANVAMSHIDGARSVPTPTHVDVRSHPSSNNNIRSSHAKVIPGSPADSSRARTSHLTSLLLSLRSKYNISQNSSYFDNYHASTTREEDRKPTSTLWINISNTSSPCLTDDELMNVCKLAIGNVGSVARLRRANTQAGCGWYVDCSSVDAAINLLNNLRSCPGMFFQMEFSQSGMHLATPFPIRSESRSLELVSPRVTSENHGNAAQCGHPFQSNRPISGCVKMPEVGTRKIDGCDNKLAVDTSHGGSVVSGAMEQKWMYTKPEMELHSAPGNIPCVHIAAQAPPFPPPPQIQPAPPVPPPPQIQPSSFVRPPYLPPNSSWDPRGLHPLNPISPGAVPNNFHGNAVAAPFLPASVTPLAQIQGTPLQHFDQMFPLPIVPPPLSCPPLPPPEMPPPLPPSPPPLPQSQPPFVPPPPTSPPPPPPQSMAELSEVGKSGQYQQHQWQGTLCKSGVHYCTIYAHRVDSDICNYSNAISEPTEWPTKLDMTKRTDFQHVKSTFTNTPPHKREVCRLVPSSASDHRGFQDFISYLKQRECAGVIKIQAAKSIWARLLFILPYSHEMCSMLSIAPCPSDCLIGLVLPKETNCEWVKNTSTSMHGKQGGNKGFPKTQRVFVPRGQNHEQTRNPTTTSKGPDSTPTLSNSLRQSSLSKQSDAGASAIRVRKGENADWVSNRAPGGSFVNYLPQDEAVAAGLGADEGGLDPVESQRVVDLLNRELSRLLKLKPREFWRQVASDSSLHEFLDSFLKFRSRWYDFPHHGAKGTVAGVIVGEFELSRRVFMVLYRISSNRDPGTRPADSLSPKDHEVLLQEKKLLDLPKLLDICAIYGHENEDLTRILVGNAFKAQPRMHNDLTSVMSHFLNIIRTMHQRCSSSIEALSSSASHGDHESSHLCADMLEVMDFINDAIVSMDALVSAYKPATLFFSSPVEISYGNEELIGTLVKLHDSLLPSLKRGFQMILTSGEDGMASNIGVSLKMLSMRISIFGWKLLECYLTDEVSKDNLPIPAAAKMFPANVEDPAIRADILVQIFREISEVSLHKEENQNWETFLQKVEKNFNIMRKIENLRNTGWIFMDDEQLKYLSVIFTGSKKITNNESRNVAIPVTNDKVKMDEDAAIMESKISQIKDLFPDYGRGFLLACLEAYNQNPEEVIQRILDGTLHEDLKSLDTSLETMSVPKTTMTISKNDKGKAKLIEPETLPANNLVPTRSMQPNEGPSISSSYSVGRFVRKSKADTNSDSIDMRDEKDLAVNAALMSQYEYEDEYDDSFDDLGLSVAESGFEENEILSDKMSSNAGKPWEKESDTSQIPPSSKWGSRKKPQYYVKDGKNYSYKVEGAVAVANAGEASIVTQAQQELIYGLGRGGNLPLGAVKKLTEASEQQDDKQPDFSETLVRGFGNPRGRARRGGGRHREPLSVEQDKQSGVSEVEGSENLGNHRGRGRRGGGGGRNNHYRKDRSMNKHFSGLSGY</sequence>
<dbReference type="CDD" id="cd14364">
    <property type="entry name" value="CUE_ASCC2"/>
    <property type="match status" value="1"/>
</dbReference>
<dbReference type="SMART" id="SM00546">
    <property type="entry name" value="CUE"/>
    <property type="match status" value="1"/>
</dbReference>
<dbReference type="InterPro" id="IPR012677">
    <property type="entry name" value="Nucleotide-bd_a/b_plait_sf"/>
</dbReference>
<dbReference type="RefSeq" id="XP_015900529.4">
    <property type="nucleotide sequence ID" value="XM_016045043.4"/>
</dbReference>
<reference evidence="6" key="1">
    <citation type="submission" date="2025-08" db="UniProtKB">
        <authorList>
            <consortium name="RefSeq"/>
        </authorList>
    </citation>
    <scope>IDENTIFICATION</scope>
    <source>
        <tissue evidence="6">Seedling</tissue>
    </source>
</reference>
<dbReference type="Pfam" id="PF02845">
    <property type="entry name" value="CUE"/>
    <property type="match status" value="1"/>
</dbReference>
<feature type="region of interest" description="Disordered" evidence="2">
    <location>
        <begin position="1043"/>
        <end position="1088"/>
    </location>
</feature>
<dbReference type="FunCoup" id="A0A6P4BCX9">
    <property type="interactions" value="1991"/>
</dbReference>
<feature type="region of interest" description="Disordered" evidence="2">
    <location>
        <begin position="1"/>
        <end position="53"/>
    </location>
</feature>
<dbReference type="InterPro" id="IPR003892">
    <property type="entry name" value="CUE"/>
</dbReference>
<dbReference type="InterPro" id="IPR035979">
    <property type="entry name" value="RBD_domain_sf"/>
</dbReference>
<dbReference type="GeneID" id="107433711"/>
<evidence type="ECO:0000259" key="4">
    <source>
        <dbReference type="PROSITE" id="PS51140"/>
    </source>
</evidence>
<gene>
    <name evidence="6" type="primary">LOC107433711</name>
</gene>
<keyword evidence="1" id="KW-0694">RNA-binding</keyword>
<dbReference type="SMART" id="SM00360">
    <property type="entry name" value="RRM"/>
    <property type="match status" value="1"/>
</dbReference>
<feature type="domain" description="CUE" evidence="4">
    <location>
        <begin position="1875"/>
        <end position="1918"/>
    </location>
</feature>
<organism evidence="5 6">
    <name type="scientific">Ziziphus jujuba</name>
    <name type="common">Chinese jujube</name>
    <name type="synonym">Ziziphus sativa</name>
    <dbReference type="NCBI Taxonomy" id="326968"/>
    <lineage>
        <taxon>Eukaryota</taxon>
        <taxon>Viridiplantae</taxon>
        <taxon>Streptophyta</taxon>
        <taxon>Embryophyta</taxon>
        <taxon>Tracheophyta</taxon>
        <taxon>Spermatophyta</taxon>
        <taxon>Magnoliopsida</taxon>
        <taxon>eudicotyledons</taxon>
        <taxon>Gunneridae</taxon>
        <taxon>Pentapetalae</taxon>
        <taxon>rosids</taxon>
        <taxon>fabids</taxon>
        <taxon>Rosales</taxon>
        <taxon>Rhamnaceae</taxon>
        <taxon>Paliureae</taxon>
        <taxon>Ziziphus</taxon>
    </lineage>
</organism>
<feature type="compositionally biased region" description="Basic and acidic residues" evidence="2">
    <location>
        <begin position="2166"/>
        <end position="2177"/>
    </location>
</feature>
<feature type="compositionally biased region" description="Polar residues" evidence="2">
    <location>
        <begin position="2062"/>
        <end position="2071"/>
    </location>
</feature>
<dbReference type="InParanoid" id="A0A6P4BCX9"/>
<dbReference type="Gene3D" id="1.10.8.10">
    <property type="entry name" value="DNA helicase RuvA subunit, C-terminal domain"/>
    <property type="match status" value="1"/>
</dbReference>
<dbReference type="SUPFAM" id="SSF54928">
    <property type="entry name" value="RNA-binding domain, RBD"/>
    <property type="match status" value="1"/>
</dbReference>
<feature type="compositionally biased region" description="Pro residues" evidence="2">
    <location>
        <begin position="1045"/>
        <end position="1065"/>
    </location>
</feature>
<dbReference type="PANTHER" id="PTHR21494">
    <property type="entry name" value="ACTIVATING SIGNAL COINTEGRATOR 1 COMPLEX SUBUNIT 2 ASC-1 COMPLEX SUBUNIT P100"/>
    <property type="match status" value="1"/>
</dbReference>
<proteinExistence type="predicted"/>
<evidence type="ECO:0000259" key="3">
    <source>
        <dbReference type="PROSITE" id="PS50102"/>
    </source>
</evidence>
<dbReference type="InterPro" id="IPR041800">
    <property type="entry name" value="ASCC2_CUE"/>
</dbReference>
<feature type="compositionally biased region" description="Pro residues" evidence="2">
    <location>
        <begin position="1145"/>
        <end position="1185"/>
    </location>
</feature>
<dbReference type="KEGG" id="zju:107433711"/>
<protein>
    <submittedName>
        <fullName evidence="6">Uncharacterized protein LOC107433711</fullName>
    </submittedName>
</protein>
<feature type="region of interest" description="Disordered" evidence="2">
    <location>
        <begin position="1145"/>
        <end position="1198"/>
    </location>
</feature>
<feature type="compositionally biased region" description="Polar residues" evidence="2">
    <location>
        <begin position="788"/>
        <end position="797"/>
    </location>
</feature>
<dbReference type="InterPro" id="IPR012921">
    <property type="entry name" value="SPOC_C"/>
</dbReference>
<dbReference type="Pfam" id="PF07744">
    <property type="entry name" value="SPOC"/>
    <property type="match status" value="1"/>
</dbReference>
<feature type="compositionally biased region" description="Basic and acidic residues" evidence="2">
    <location>
        <begin position="13"/>
        <end position="24"/>
    </location>
</feature>
<feature type="compositionally biased region" description="Basic and acidic residues" evidence="2">
    <location>
        <begin position="2132"/>
        <end position="2144"/>
    </location>
</feature>
<dbReference type="Gene3D" id="3.30.70.330">
    <property type="match status" value="1"/>
</dbReference>
<dbReference type="PROSITE" id="PS51140">
    <property type="entry name" value="CUE"/>
    <property type="match status" value="1"/>
</dbReference>
<feature type="region of interest" description="Disordered" evidence="2">
    <location>
        <begin position="1960"/>
        <end position="1979"/>
    </location>
</feature>
<feature type="compositionally biased region" description="Polar residues" evidence="2">
    <location>
        <begin position="1384"/>
        <end position="1414"/>
    </location>
</feature>
<feature type="region of interest" description="Disordered" evidence="2">
    <location>
        <begin position="2042"/>
        <end position="2076"/>
    </location>
</feature>